<proteinExistence type="predicted"/>
<evidence type="ECO:0000313" key="2">
    <source>
        <dbReference type="Proteomes" id="UP000199221"/>
    </source>
</evidence>
<name>A0A1H9RKI8_9PSED</name>
<dbReference type="RefSeq" id="WP_094012176.1">
    <property type="nucleotide sequence ID" value="NZ_DAMCLP010000157.1"/>
</dbReference>
<reference evidence="1 2" key="1">
    <citation type="submission" date="2016-10" db="EMBL/GenBank/DDBJ databases">
        <authorList>
            <person name="de Groot N.N."/>
        </authorList>
    </citation>
    <scope>NUCLEOTIDE SEQUENCE [LARGE SCALE GENOMIC DNA]</scope>
    <source>
        <strain evidence="1 2">LMG 27941</strain>
    </source>
</reference>
<gene>
    <name evidence="1" type="ORF">SAMN05216230_111105</name>
</gene>
<organism evidence="1 2">
    <name type="scientific">Pseudomonas soli</name>
    <dbReference type="NCBI Taxonomy" id="1306993"/>
    <lineage>
        <taxon>Bacteria</taxon>
        <taxon>Pseudomonadati</taxon>
        <taxon>Pseudomonadota</taxon>
        <taxon>Gammaproteobacteria</taxon>
        <taxon>Pseudomonadales</taxon>
        <taxon>Pseudomonadaceae</taxon>
        <taxon>Pseudomonas</taxon>
    </lineage>
</organism>
<accession>A0A1H9RKI8</accession>
<evidence type="ECO:0000313" key="1">
    <source>
        <dbReference type="EMBL" id="SER73270.1"/>
    </source>
</evidence>
<evidence type="ECO:0008006" key="3">
    <source>
        <dbReference type="Google" id="ProtNLM"/>
    </source>
</evidence>
<sequence length="77" mass="8294">MLKIVPDPPTFLEDTLVQTTEHVLCALAVAQQSVALISRSPGSMLVLAALHEMEAVRTLLDSALAQLQMTTQSPTLH</sequence>
<dbReference type="EMBL" id="FOEQ01000011">
    <property type="protein sequence ID" value="SER73270.1"/>
    <property type="molecule type" value="Genomic_DNA"/>
</dbReference>
<dbReference type="AlphaFoldDB" id="A0A1H9RKI8"/>
<dbReference type="Proteomes" id="UP000199221">
    <property type="component" value="Unassembled WGS sequence"/>
</dbReference>
<protein>
    <recommendedName>
        <fullName evidence="3">DUF3077 domain-containing protein</fullName>
    </recommendedName>
</protein>